<accession>A0A383ETX5</accession>
<dbReference type="EMBL" id="UINC01228400">
    <property type="protein sequence ID" value="SVE59695.1"/>
    <property type="molecule type" value="Genomic_DNA"/>
</dbReference>
<evidence type="ECO:0000313" key="1">
    <source>
        <dbReference type="EMBL" id="SVE59695.1"/>
    </source>
</evidence>
<proteinExistence type="predicted"/>
<sequence length="26" mass="3072">MVSKGIPLREFEQRHDRIRSFVADQG</sequence>
<reference evidence="1" key="1">
    <citation type="submission" date="2018-05" db="EMBL/GenBank/DDBJ databases">
        <authorList>
            <person name="Lanie J.A."/>
            <person name="Ng W.-L."/>
            <person name="Kazmierczak K.M."/>
            <person name="Andrzejewski T.M."/>
            <person name="Davidsen T.M."/>
            <person name="Wayne K.J."/>
            <person name="Tettelin H."/>
            <person name="Glass J.I."/>
            <person name="Rusch D."/>
            <person name="Podicherti R."/>
            <person name="Tsui H.-C.T."/>
            <person name="Winkler M.E."/>
        </authorList>
    </citation>
    <scope>NUCLEOTIDE SEQUENCE</scope>
</reference>
<name>A0A383ETX5_9ZZZZ</name>
<gene>
    <name evidence="1" type="ORF">METZ01_LOCUS512549</name>
</gene>
<organism evidence="1">
    <name type="scientific">marine metagenome</name>
    <dbReference type="NCBI Taxonomy" id="408172"/>
    <lineage>
        <taxon>unclassified sequences</taxon>
        <taxon>metagenomes</taxon>
        <taxon>ecological metagenomes</taxon>
    </lineage>
</organism>
<dbReference type="AlphaFoldDB" id="A0A383ETX5"/>
<protein>
    <submittedName>
        <fullName evidence="1">Uncharacterized protein</fullName>
    </submittedName>
</protein>
<feature type="non-terminal residue" evidence="1">
    <location>
        <position position="26"/>
    </location>
</feature>